<sequence>LKREMSIIPLIRKAQQMIFFLMVEKTLHDDLDQGPILYGHPRQLTSSVTLWYAGVTARDKQSATCHALSRK</sequence>
<protein>
    <submittedName>
        <fullName evidence="1">Uncharacterized protein</fullName>
    </submittedName>
</protein>
<feature type="non-terminal residue" evidence="1">
    <location>
        <position position="1"/>
    </location>
</feature>
<reference evidence="1" key="2">
    <citation type="submission" date="2016-06" db="EMBL/GenBank/DDBJ databases">
        <title>The genome of a short-lived fish provides insights into sex chromosome evolution and the genetic control of aging.</title>
        <authorList>
            <person name="Reichwald K."/>
            <person name="Felder M."/>
            <person name="Petzold A."/>
            <person name="Koch P."/>
            <person name="Groth M."/>
            <person name="Platzer M."/>
        </authorList>
    </citation>
    <scope>NUCLEOTIDE SEQUENCE</scope>
    <source>
        <tissue evidence="1">Brain</tissue>
    </source>
</reference>
<organism evidence="1">
    <name type="scientific">Nothobranchius korthausae</name>
    <dbReference type="NCBI Taxonomy" id="1143690"/>
    <lineage>
        <taxon>Eukaryota</taxon>
        <taxon>Metazoa</taxon>
        <taxon>Chordata</taxon>
        <taxon>Craniata</taxon>
        <taxon>Vertebrata</taxon>
        <taxon>Euteleostomi</taxon>
        <taxon>Actinopterygii</taxon>
        <taxon>Neopterygii</taxon>
        <taxon>Teleostei</taxon>
        <taxon>Neoteleostei</taxon>
        <taxon>Acanthomorphata</taxon>
        <taxon>Ovalentaria</taxon>
        <taxon>Atherinomorphae</taxon>
        <taxon>Cyprinodontiformes</taxon>
        <taxon>Nothobranchiidae</taxon>
        <taxon>Nothobranchius</taxon>
    </lineage>
</organism>
<reference evidence="1" key="1">
    <citation type="submission" date="2016-05" db="EMBL/GenBank/DDBJ databases">
        <authorList>
            <person name="Lavstsen T."/>
            <person name="Jespersen J.S."/>
        </authorList>
    </citation>
    <scope>NUCLEOTIDE SEQUENCE</scope>
    <source>
        <tissue evidence="1">Brain</tissue>
    </source>
</reference>
<proteinExistence type="predicted"/>
<dbReference type="EMBL" id="HAEC01012581">
    <property type="protein sequence ID" value="SBQ80798.1"/>
    <property type="molecule type" value="Transcribed_RNA"/>
</dbReference>
<gene>
    <name evidence="1" type="primary">CR392001.1</name>
</gene>
<name>A0A1A8HBE7_9TELE</name>
<accession>A0A1A8HBE7</accession>
<feature type="non-terminal residue" evidence="1">
    <location>
        <position position="71"/>
    </location>
</feature>
<evidence type="ECO:0000313" key="1">
    <source>
        <dbReference type="EMBL" id="SBQ80798.1"/>
    </source>
</evidence>
<dbReference type="AlphaFoldDB" id="A0A1A8HBE7"/>